<dbReference type="Gene3D" id="2.130.10.130">
    <property type="entry name" value="Integrin alpha, N-terminal"/>
    <property type="match status" value="2"/>
</dbReference>
<dbReference type="AlphaFoldDB" id="A0A7C9LKQ6"/>
<sequence>MRTIRRGNRHWFKGALAAGFLLLALGPAQATFHLMNIVEIFPGTRAAPQAQYVVLQMNAAGQNLVDGHDFQFFNAAGQLTGSFAFPSNVPNGANNAKILIATPEAVAFFNVQADFTMPASLMAAGGKVCFADGIDCVAWGAFTGGTAGVGTPFNATGGGLVSGRAAIRRINGGTSTTMLDASDDTDNCAADFTSGLPAPRNNNNTLGTVPPSTCGNGAIEGLEQCDDGNVSNGDACSSTCLVTTPTARPWADFNGDGRSDLAWRNLSGQNAIWYSANSATRVGVTAVTNLQWRIAGIGDFNGDGRADLLWRNSTTGANVIWRSGSSSFLTSVTSLDSTWSVGGIGDFDGDGKSDIVWRNLSGQNAIWRSGSSALRTAVSTLPQPWRIAGVGDFSGDGRADLLWRNGSTGANSVWRSASSATPTSVTTLATTWSAAGIGDFDGDGRADVVWRNVSGQNAIWRSANSAMGVPVTAIANTAWRIEAVADYNGDRRADLLWRNATTGNNVIWRSASSSFLTSVTTLPISWSVAP</sequence>
<accession>A0A7C9LKQ6</accession>
<name>A0A7C9LKQ6_9GAMM</name>
<organism evidence="5 6">
    <name type="scientific">Noviluteimonas gilva</name>
    <dbReference type="NCBI Taxonomy" id="2682097"/>
    <lineage>
        <taxon>Bacteria</taxon>
        <taxon>Pseudomonadati</taxon>
        <taxon>Pseudomonadota</taxon>
        <taxon>Gammaproteobacteria</taxon>
        <taxon>Lysobacterales</taxon>
        <taxon>Lysobacteraceae</taxon>
        <taxon>Noviluteimonas</taxon>
    </lineage>
</organism>
<feature type="chain" id="PRO_5028923137" description="DUF4215 domain-containing protein" evidence="4">
    <location>
        <begin position="31"/>
        <end position="530"/>
    </location>
</feature>
<dbReference type="InterPro" id="IPR011936">
    <property type="entry name" value="Myxo_disulph_rpt"/>
</dbReference>
<feature type="signal peptide" evidence="4">
    <location>
        <begin position="1"/>
        <end position="30"/>
    </location>
</feature>
<dbReference type="RefSeq" id="WP_156640865.1">
    <property type="nucleotide sequence ID" value="NZ_WOXT01000001.1"/>
</dbReference>
<dbReference type="SUPFAM" id="SSF69318">
    <property type="entry name" value="Integrin alpha N-terminal domain"/>
    <property type="match status" value="1"/>
</dbReference>
<dbReference type="InterPro" id="IPR013517">
    <property type="entry name" value="FG-GAP"/>
</dbReference>
<keyword evidence="2" id="KW-0677">Repeat</keyword>
<dbReference type="Pfam" id="PF13517">
    <property type="entry name" value="FG-GAP_3"/>
    <property type="match status" value="3"/>
</dbReference>
<dbReference type="PANTHER" id="PTHR46580:SF2">
    <property type="entry name" value="MAM DOMAIN-CONTAINING PROTEIN"/>
    <property type="match status" value="1"/>
</dbReference>
<evidence type="ECO:0000313" key="6">
    <source>
        <dbReference type="Proteomes" id="UP000479692"/>
    </source>
</evidence>
<dbReference type="InterPro" id="IPR028994">
    <property type="entry name" value="Integrin_alpha_N"/>
</dbReference>
<evidence type="ECO:0000256" key="1">
    <source>
        <dbReference type="ARBA" id="ARBA00022729"/>
    </source>
</evidence>
<evidence type="ECO:0000256" key="3">
    <source>
        <dbReference type="ARBA" id="ARBA00023157"/>
    </source>
</evidence>
<dbReference type="NCBIfam" id="TIGR02232">
    <property type="entry name" value="myxo_disulf_rpt"/>
    <property type="match status" value="1"/>
</dbReference>
<protein>
    <recommendedName>
        <fullName evidence="7">DUF4215 domain-containing protein</fullName>
    </recommendedName>
</protein>
<evidence type="ECO:0000256" key="2">
    <source>
        <dbReference type="ARBA" id="ARBA00022737"/>
    </source>
</evidence>
<evidence type="ECO:0000256" key="4">
    <source>
        <dbReference type="SAM" id="SignalP"/>
    </source>
</evidence>
<comment type="caution">
    <text evidence="5">The sequence shown here is derived from an EMBL/GenBank/DDBJ whole genome shotgun (WGS) entry which is preliminary data.</text>
</comment>
<dbReference type="PANTHER" id="PTHR46580">
    <property type="entry name" value="SENSOR KINASE-RELATED"/>
    <property type="match status" value="1"/>
</dbReference>
<evidence type="ECO:0008006" key="7">
    <source>
        <dbReference type="Google" id="ProtNLM"/>
    </source>
</evidence>
<evidence type="ECO:0000313" key="5">
    <source>
        <dbReference type="EMBL" id="MUV13684.1"/>
    </source>
</evidence>
<keyword evidence="3" id="KW-1015">Disulfide bond</keyword>
<reference evidence="5 6" key="1">
    <citation type="submission" date="2019-12" db="EMBL/GenBank/DDBJ databases">
        <authorList>
            <person name="Xu J."/>
        </authorList>
    </citation>
    <scope>NUCLEOTIDE SEQUENCE [LARGE SCALE GENOMIC DNA]</scope>
    <source>
        <strain evidence="5 6">HX-5-24</strain>
    </source>
</reference>
<keyword evidence="6" id="KW-1185">Reference proteome</keyword>
<dbReference type="EMBL" id="WOXT01000001">
    <property type="protein sequence ID" value="MUV13684.1"/>
    <property type="molecule type" value="Genomic_DNA"/>
</dbReference>
<keyword evidence="1 4" id="KW-0732">Signal</keyword>
<gene>
    <name evidence="5" type="ORF">GN331_05615</name>
</gene>
<dbReference type="Proteomes" id="UP000479692">
    <property type="component" value="Unassembled WGS sequence"/>
</dbReference>
<proteinExistence type="predicted"/>